<feature type="region of interest" description="Disordered" evidence="1">
    <location>
        <begin position="122"/>
        <end position="148"/>
    </location>
</feature>
<feature type="compositionally biased region" description="Basic and acidic residues" evidence="1">
    <location>
        <begin position="122"/>
        <end position="136"/>
    </location>
</feature>
<organism evidence="2 3">
    <name type="scientific">Marasmiellus scandens</name>
    <dbReference type="NCBI Taxonomy" id="2682957"/>
    <lineage>
        <taxon>Eukaryota</taxon>
        <taxon>Fungi</taxon>
        <taxon>Dikarya</taxon>
        <taxon>Basidiomycota</taxon>
        <taxon>Agaricomycotina</taxon>
        <taxon>Agaricomycetes</taxon>
        <taxon>Agaricomycetidae</taxon>
        <taxon>Agaricales</taxon>
        <taxon>Marasmiineae</taxon>
        <taxon>Omphalotaceae</taxon>
        <taxon>Marasmiellus</taxon>
    </lineage>
</organism>
<name>A0ABR1JXM2_9AGAR</name>
<accession>A0ABR1JXM2</accession>
<feature type="region of interest" description="Disordered" evidence="1">
    <location>
        <begin position="187"/>
        <end position="224"/>
    </location>
</feature>
<reference evidence="2 3" key="1">
    <citation type="submission" date="2024-01" db="EMBL/GenBank/DDBJ databases">
        <title>A draft genome for the cacao thread blight pathogen Marasmiellus scandens.</title>
        <authorList>
            <person name="Baruah I.K."/>
            <person name="Leung J."/>
            <person name="Bukari Y."/>
            <person name="Amoako-Attah I."/>
            <person name="Meinhardt L.W."/>
            <person name="Bailey B.A."/>
            <person name="Cohen S.P."/>
        </authorList>
    </citation>
    <scope>NUCLEOTIDE SEQUENCE [LARGE SCALE GENOMIC DNA]</scope>
    <source>
        <strain evidence="2 3">GH-19</strain>
    </source>
</reference>
<proteinExistence type="predicted"/>
<comment type="caution">
    <text evidence="2">The sequence shown here is derived from an EMBL/GenBank/DDBJ whole genome shotgun (WGS) entry which is preliminary data.</text>
</comment>
<evidence type="ECO:0000256" key="1">
    <source>
        <dbReference type="SAM" id="MobiDB-lite"/>
    </source>
</evidence>
<feature type="compositionally biased region" description="Basic residues" evidence="1">
    <location>
        <begin position="199"/>
        <end position="215"/>
    </location>
</feature>
<dbReference type="EMBL" id="JBANRG010000003">
    <property type="protein sequence ID" value="KAK7468583.1"/>
    <property type="molecule type" value="Genomic_DNA"/>
</dbReference>
<keyword evidence="3" id="KW-1185">Reference proteome</keyword>
<evidence type="ECO:0000313" key="3">
    <source>
        <dbReference type="Proteomes" id="UP001498398"/>
    </source>
</evidence>
<sequence>MSSSDRQFIRITKGGKIKGWVSFSLESLETCESRPLVLHTLPTTIKLDPATGDLLPLQHADDNHKDSSNSVTTTPRLISVVEIIKREYLKSLAQKRSPRRIGLHQYNEIGILEDLLIHGSNDDQHAEGREVGRDADNDSDAQEQMERERLRQENITLALEGKNFPKQKQTPYIKITLSSSELPELVKRGATYQSPQIRRLTKSAKARARKSRKKKAEQSQAAGD</sequence>
<evidence type="ECO:0000313" key="2">
    <source>
        <dbReference type="EMBL" id="KAK7468583.1"/>
    </source>
</evidence>
<protein>
    <submittedName>
        <fullName evidence="2">Uncharacterized protein</fullName>
    </submittedName>
</protein>
<dbReference type="Proteomes" id="UP001498398">
    <property type="component" value="Unassembled WGS sequence"/>
</dbReference>
<gene>
    <name evidence="2" type="ORF">VKT23_003087</name>
</gene>